<sequence length="159" mass="16272">MTTFVVFLLVSLPCFAFVGNARTVEVVKDEDDGKVDQASASGVSGMEEGKNEYEEAIGGSDGGGGGRGGRGGDSGRSDGRVCDGGRGGDGRGGNGGGSSGRDEGIASRGRGVDENRHQSGTSDNGTNENPHPTISSAVFNSSFFPTCLNTVFLLLFHYI</sequence>
<organism evidence="3 4">
    <name type="scientific">Echinococcus granulosus</name>
    <name type="common">Hydatid tapeworm</name>
    <dbReference type="NCBI Taxonomy" id="6210"/>
    <lineage>
        <taxon>Eukaryota</taxon>
        <taxon>Metazoa</taxon>
        <taxon>Spiralia</taxon>
        <taxon>Lophotrochozoa</taxon>
        <taxon>Platyhelminthes</taxon>
        <taxon>Cestoda</taxon>
        <taxon>Eucestoda</taxon>
        <taxon>Cyclophyllidea</taxon>
        <taxon>Taeniidae</taxon>
        <taxon>Echinococcus</taxon>
        <taxon>Echinococcus granulosus group</taxon>
    </lineage>
</organism>
<evidence type="ECO:0000313" key="3">
    <source>
        <dbReference type="EMBL" id="EUB54224.1"/>
    </source>
</evidence>
<feature type="compositionally biased region" description="Basic and acidic residues" evidence="1">
    <location>
        <begin position="73"/>
        <end position="89"/>
    </location>
</feature>
<feature type="signal peptide" evidence="2">
    <location>
        <begin position="1"/>
        <end position="16"/>
    </location>
</feature>
<reference evidence="3 4" key="1">
    <citation type="journal article" date="2013" name="Nat. Genet.">
        <title>The genome of the hydatid tapeworm Echinococcus granulosus.</title>
        <authorList>
            <person name="Zheng H."/>
            <person name="Zhang W."/>
            <person name="Zhang L."/>
            <person name="Zhang Z."/>
            <person name="Li J."/>
            <person name="Lu G."/>
            <person name="Zhu Y."/>
            <person name="Wang Y."/>
            <person name="Huang Y."/>
            <person name="Liu J."/>
            <person name="Kang H."/>
            <person name="Chen J."/>
            <person name="Wang L."/>
            <person name="Chen A."/>
            <person name="Yu S."/>
            <person name="Gao Z."/>
            <person name="Jin L."/>
            <person name="Gu W."/>
            <person name="Wang Z."/>
            <person name="Zhao L."/>
            <person name="Shi B."/>
            <person name="Wen H."/>
            <person name="Lin R."/>
            <person name="Jones M.K."/>
            <person name="Brejova B."/>
            <person name="Vinar T."/>
            <person name="Zhao G."/>
            <person name="McManus D.P."/>
            <person name="Chen Z."/>
            <person name="Zhou Y."/>
            <person name="Wang S."/>
        </authorList>
    </citation>
    <scope>NUCLEOTIDE SEQUENCE [LARGE SCALE GENOMIC DNA]</scope>
</reference>
<evidence type="ECO:0000313" key="4">
    <source>
        <dbReference type="Proteomes" id="UP000019149"/>
    </source>
</evidence>
<name>W6UL44_ECHGR</name>
<feature type="chain" id="PRO_5004884929" evidence="2">
    <location>
        <begin position="17"/>
        <end position="159"/>
    </location>
</feature>
<comment type="caution">
    <text evidence="3">The sequence shown here is derived from an EMBL/GenBank/DDBJ whole genome shotgun (WGS) entry which is preliminary data.</text>
</comment>
<dbReference type="KEGG" id="egl:EGR_10915"/>
<dbReference type="RefSeq" id="XP_024345420.1">
    <property type="nucleotide sequence ID" value="XM_024500164.1"/>
</dbReference>
<keyword evidence="4" id="KW-1185">Reference proteome</keyword>
<feature type="compositionally biased region" description="Polar residues" evidence="1">
    <location>
        <begin position="118"/>
        <end position="133"/>
    </location>
</feature>
<accession>W6UL44</accession>
<gene>
    <name evidence="3" type="ORF">EGR_10915</name>
</gene>
<feature type="compositionally biased region" description="Gly residues" evidence="1">
    <location>
        <begin position="90"/>
        <end position="99"/>
    </location>
</feature>
<dbReference type="Proteomes" id="UP000019149">
    <property type="component" value="Unassembled WGS sequence"/>
</dbReference>
<keyword evidence="2" id="KW-0732">Signal</keyword>
<dbReference type="EMBL" id="APAU02000302">
    <property type="protein sequence ID" value="EUB54224.1"/>
    <property type="molecule type" value="Genomic_DNA"/>
</dbReference>
<feature type="compositionally biased region" description="Gly residues" evidence="1">
    <location>
        <begin position="59"/>
        <end position="72"/>
    </location>
</feature>
<evidence type="ECO:0000256" key="2">
    <source>
        <dbReference type="SAM" id="SignalP"/>
    </source>
</evidence>
<proteinExistence type="predicted"/>
<evidence type="ECO:0000256" key="1">
    <source>
        <dbReference type="SAM" id="MobiDB-lite"/>
    </source>
</evidence>
<protein>
    <submittedName>
        <fullName evidence="3">Uncharacterized protein</fullName>
    </submittedName>
</protein>
<feature type="compositionally biased region" description="Basic and acidic residues" evidence="1">
    <location>
        <begin position="100"/>
        <end position="117"/>
    </location>
</feature>
<dbReference type="CTD" id="36346630"/>
<dbReference type="AlphaFoldDB" id="W6UL44"/>
<feature type="region of interest" description="Disordered" evidence="1">
    <location>
        <begin position="35"/>
        <end position="133"/>
    </location>
</feature>
<dbReference type="GeneID" id="36346630"/>